<keyword evidence="1" id="KW-0479">Metal-binding</keyword>
<dbReference type="FunFam" id="3.60.40.10:FF:000060">
    <property type="entry name" value="Protein phosphatase 2c"/>
    <property type="match status" value="1"/>
</dbReference>
<dbReference type="InterPro" id="IPR036457">
    <property type="entry name" value="PPM-type-like_dom_sf"/>
</dbReference>
<protein>
    <recommendedName>
        <fullName evidence="6">PPM-type phosphatase domain-containing protein</fullName>
    </recommendedName>
</protein>
<feature type="region of interest" description="Disordered" evidence="5">
    <location>
        <begin position="619"/>
        <end position="659"/>
    </location>
</feature>
<name>A0A9D4MWS5_DREPO</name>
<reference evidence="7" key="1">
    <citation type="journal article" date="2019" name="bioRxiv">
        <title>The Genome of the Zebra Mussel, Dreissena polymorpha: A Resource for Invasive Species Research.</title>
        <authorList>
            <person name="McCartney M.A."/>
            <person name="Auch B."/>
            <person name="Kono T."/>
            <person name="Mallez S."/>
            <person name="Zhang Y."/>
            <person name="Obille A."/>
            <person name="Becker A."/>
            <person name="Abrahante J.E."/>
            <person name="Garbe J."/>
            <person name="Badalamenti J.P."/>
            <person name="Herman A."/>
            <person name="Mangelson H."/>
            <person name="Liachko I."/>
            <person name="Sullivan S."/>
            <person name="Sone E.D."/>
            <person name="Koren S."/>
            <person name="Silverstein K.A.T."/>
            <person name="Beckman K.B."/>
            <person name="Gohl D.M."/>
        </authorList>
    </citation>
    <scope>NUCLEOTIDE SEQUENCE</scope>
    <source>
        <strain evidence="7">Duluth1</strain>
        <tissue evidence="7">Whole animal</tissue>
    </source>
</reference>
<feature type="domain" description="PPM-type phosphatase" evidence="6">
    <location>
        <begin position="11"/>
        <end position="330"/>
    </location>
</feature>
<keyword evidence="2 4" id="KW-0378">Hydrolase</keyword>
<evidence type="ECO:0000256" key="2">
    <source>
        <dbReference type="ARBA" id="ARBA00022801"/>
    </source>
</evidence>
<dbReference type="Gene3D" id="3.60.40.10">
    <property type="entry name" value="PPM-type phosphatase domain"/>
    <property type="match status" value="1"/>
</dbReference>
<feature type="compositionally biased region" description="Polar residues" evidence="5">
    <location>
        <begin position="466"/>
        <end position="485"/>
    </location>
</feature>
<dbReference type="Pfam" id="PF00481">
    <property type="entry name" value="PP2C"/>
    <property type="match status" value="1"/>
</dbReference>
<feature type="compositionally biased region" description="Polar residues" evidence="5">
    <location>
        <begin position="445"/>
        <end position="459"/>
    </location>
</feature>
<evidence type="ECO:0000256" key="4">
    <source>
        <dbReference type="RuleBase" id="RU003465"/>
    </source>
</evidence>
<comment type="caution">
    <text evidence="7">The sequence shown here is derived from an EMBL/GenBank/DDBJ whole genome shotgun (WGS) entry which is preliminary data.</text>
</comment>
<feature type="compositionally biased region" description="Low complexity" evidence="5">
    <location>
        <begin position="510"/>
        <end position="525"/>
    </location>
</feature>
<keyword evidence="3 4" id="KW-0904">Protein phosphatase</keyword>
<dbReference type="InterPro" id="IPR001932">
    <property type="entry name" value="PPM-type_phosphatase-like_dom"/>
</dbReference>
<sequence length="659" mass="73278">MSSYRIGMNLRVTEDSNQGGRRYMEDRHAIRFVKNEEGGFEFAYFGIFDGHGGGEASKYARDYLLDEITKYDCFWSDNDEDILYAIKSAFLDTHYGMWKELDKWPRTGSGLPSTAGTTASIAIIKNSKLYVGHVGDSAIVLGKKYPKSSYDPIGRSATMLTKDHKPDDPAELQRIELSGGQVVAKSGVQRVVWNRPRTDHKGPVRRSTPIDKIPFLAVARSLGDLWSYNYLKEEFVVSPEPDVSVHKLNPEFDKCLVIGSDGLWNMLSADESVNTVFDLESQFEHKVINDPTVPLSYWINPAERLVQAALAKWRMRLMKADNTSAIVVLIDPLGPRKLSILRKKREERMKEIAEKRINNAKAAELLTAQETLTIGSPKKVPVKDELVPVISYTVKGKGGVSEGRHSAPAQSPVNKFLDDSIQLLNDSEASQLNSSKHNEAKHSKSATMKTTSPSVQSPVTKEDTSPTRMATRQSPHKSVSLSPSPVTLKKLQKESHVSTIGKSRTQAGPSSEQNISSSPSNSNQQKCLQPSKCTYDNVKPSIPSKQPTVIKMKGLENMYSSVVQFSKGHLNLRTNLQKCKDVKNLNNSSSVDAVRTAKKVHSSKSLTTRISLRLRRLRQKTQTKRSHLENKGFVKPGTKRKLDSESSSVTPASKKAKHS</sequence>
<feature type="region of interest" description="Disordered" evidence="5">
    <location>
        <begin position="430"/>
        <end position="533"/>
    </location>
</feature>
<dbReference type="Proteomes" id="UP000828390">
    <property type="component" value="Unassembled WGS sequence"/>
</dbReference>
<dbReference type="CDD" id="cd00143">
    <property type="entry name" value="PP2Cc"/>
    <property type="match status" value="1"/>
</dbReference>
<dbReference type="InterPro" id="IPR015655">
    <property type="entry name" value="PP2C"/>
</dbReference>
<dbReference type="SUPFAM" id="SSF81606">
    <property type="entry name" value="PP2C-like"/>
    <property type="match status" value="1"/>
</dbReference>
<dbReference type="PROSITE" id="PS51746">
    <property type="entry name" value="PPM_2"/>
    <property type="match status" value="1"/>
</dbReference>
<dbReference type="OrthoDB" id="10025511at2759"/>
<comment type="similarity">
    <text evidence="4">Belongs to the PP2C family.</text>
</comment>
<dbReference type="InterPro" id="IPR000222">
    <property type="entry name" value="PP2C_BS"/>
</dbReference>
<dbReference type="AlphaFoldDB" id="A0A9D4MWS5"/>
<reference evidence="7" key="2">
    <citation type="submission" date="2020-11" db="EMBL/GenBank/DDBJ databases">
        <authorList>
            <person name="McCartney M.A."/>
            <person name="Auch B."/>
            <person name="Kono T."/>
            <person name="Mallez S."/>
            <person name="Becker A."/>
            <person name="Gohl D.M."/>
            <person name="Silverstein K.A.T."/>
            <person name="Koren S."/>
            <person name="Bechman K.B."/>
            <person name="Herman A."/>
            <person name="Abrahante J.E."/>
            <person name="Garbe J."/>
        </authorList>
    </citation>
    <scope>NUCLEOTIDE SEQUENCE</scope>
    <source>
        <strain evidence="7">Duluth1</strain>
        <tissue evidence="7">Whole animal</tissue>
    </source>
</reference>
<feature type="compositionally biased region" description="Polar residues" evidence="5">
    <location>
        <begin position="497"/>
        <end position="509"/>
    </location>
</feature>
<evidence type="ECO:0000259" key="6">
    <source>
        <dbReference type="PROSITE" id="PS51746"/>
    </source>
</evidence>
<dbReference type="EMBL" id="JAIWYP010000001">
    <property type="protein sequence ID" value="KAH3883331.1"/>
    <property type="molecule type" value="Genomic_DNA"/>
</dbReference>
<dbReference type="PANTHER" id="PTHR47992">
    <property type="entry name" value="PROTEIN PHOSPHATASE"/>
    <property type="match status" value="1"/>
</dbReference>
<proteinExistence type="inferred from homology"/>
<dbReference type="GO" id="GO:0004722">
    <property type="term" value="F:protein serine/threonine phosphatase activity"/>
    <property type="evidence" value="ECO:0007669"/>
    <property type="project" value="InterPro"/>
</dbReference>
<dbReference type="PROSITE" id="PS01032">
    <property type="entry name" value="PPM_1"/>
    <property type="match status" value="1"/>
</dbReference>
<dbReference type="GO" id="GO:0046872">
    <property type="term" value="F:metal ion binding"/>
    <property type="evidence" value="ECO:0007669"/>
    <property type="project" value="UniProtKB-KW"/>
</dbReference>
<gene>
    <name evidence="7" type="ORF">DPMN_007286</name>
</gene>
<evidence type="ECO:0000256" key="5">
    <source>
        <dbReference type="SAM" id="MobiDB-lite"/>
    </source>
</evidence>
<evidence type="ECO:0000313" key="8">
    <source>
        <dbReference type="Proteomes" id="UP000828390"/>
    </source>
</evidence>
<evidence type="ECO:0000256" key="1">
    <source>
        <dbReference type="ARBA" id="ARBA00022723"/>
    </source>
</evidence>
<dbReference type="SMART" id="SM00332">
    <property type="entry name" value="PP2Cc"/>
    <property type="match status" value="1"/>
</dbReference>
<evidence type="ECO:0000313" key="7">
    <source>
        <dbReference type="EMBL" id="KAH3883331.1"/>
    </source>
</evidence>
<keyword evidence="8" id="KW-1185">Reference proteome</keyword>
<evidence type="ECO:0000256" key="3">
    <source>
        <dbReference type="ARBA" id="ARBA00022912"/>
    </source>
</evidence>
<organism evidence="7 8">
    <name type="scientific">Dreissena polymorpha</name>
    <name type="common">Zebra mussel</name>
    <name type="synonym">Mytilus polymorpha</name>
    <dbReference type="NCBI Taxonomy" id="45954"/>
    <lineage>
        <taxon>Eukaryota</taxon>
        <taxon>Metazoa</taxon>
        <taxon>Spiralia</taxon>
        <taxon>Lophotrochozoa</taxon>
        <taxon>Mollusca</taxon>
        <taxon>Bivalvia</taxon>
        <taxon>Autobranchia</taxon>
        <taxon>Heteroconchia</taxon>
        <taxon>Euheterodonta</taxon>
        <taxon>Imparidentia</taxon>
        <taxon>Neoheterodontei</taxon>
        <taxon>Myida</taxon>
        <taxon>Dreissenoidea</taxon>
        <taxon>Dreissenidae</taxon>
        <taxon>Dreissena</taxon>
    </lineage>
</organism>
<accession>A0A9D4MWS5</accession>